<dbReference type="GO" id="GO:0016020">
    <property type="term" value="C:membrane"/>
    <property type="evidence" value="ECO:0007669"/>
    <property type="project" value="InterPro"/>
</dbReference>
<dbReference type="PANTHER" id="PTHR46743">
    <property type="entry name" value="TEICHOIC ACIDS EXPORT ATP-BINDING PROTEIN TAGH"/>
    <property type="match status" value="1"/>
</dbReference>
<dbReference type="Gene3D" id="2.70.50.60">
    <property type="entry name" value="abc- transporter (atp binding component) like domain"/>
    <property type="match status" value="1"/>
</dbReference>
<keyword evidence="3" id="KW-0547">Nucleotide-binding</keyword>
<evidence type="ECO:0000256" key="3">
    <source>
        <dbReference type="ARBA" id="ARBA00022741"/>
    </source>
</evidence>
<dbReference type="PROSITE" id="PS50893">
    <property type="entry name" value="ABC_TRANSPORTER_2"/>
    <property type="match status" value="1"/>
</dbReference>
<organism evidence="6 7">
    <name type="scientific">Candidatus Woesebacteria bacterium GW2011_GWB1_38_5b</name>
    <dbReference type="NCBI Taxonomy" id="1618569"/>
    <lineage>
        <taxon>Bacteria</taxon>
        <taxon>Candidatus Woeseibacteriota</taxon>
    </lineage>
</organism>
<evidence type="ECO:0000256" key="1">
    <source>
        <dbReference type="ARBA" id="ARBA00005417"/>
    </source>
</evidence>
<name>A0A0G0MKN6_9BACT</name>
<keyword evidence="2" id="KW-0813">Transport</keyword>
<dbReference type="Pfam" id="PF14524">
    <property type="entry name" value="Wzt_C"/>
    <property type="match status" value="1"/>
</dbReference>
<feature type="domain" description="ABC transporter" evidence="5">
    <location>
        <begin position="21"/>
        <end position="241"/>
    </location>
</feature>
<keyword evidence="4" id="KW-0067">ATP-binding</keyword>
<gene>
    <name evidence="6" type="ORF">US96_C0036G0006</name>
</gene>
<comment type="caution">
    <text evidence="6">The sequence shown here is derived from an EMBL/GenBank/DDBJ whole genome shotgun (WGS) entry which is preliminary data.</text>
</comment>
<dbReference type="PANTHER" id="PTHR46743:SF2">
    <property type="entry name" value="TEICHOIC ACIDS EXPORT ATP-BINDING PROTEIN TAGH"/>
    <property type="match status" value="1"/>
</dbReference>
<evidence type="ECO:0000256" key="4">
    <source>
        <dbReference type="ARBA" id="ARBA00022840"/>
    </source>
</evidence>
<dbReference type="CDD" id="cd03220">
    <property type="entry name" value="ABC_KpsT_Wzt"/>
    <property type="match status" value="1"/>
</dbReference>
<evidence type="ECO:0000313" key="7">
    <source>
        <dbReference type="Proteomes" id="UP000034181"/>
    </source>
</evidence>
<dbReference type="GO" id="GO:0016887">
    <property type="term" value="F:ATP hydrolysis activity"/>
    <property type="evidence" value="ECO:0007669"/>
    <property type="project" value="InterPro"/>
</dbReference>
<proteinExistence type="inferred from homology"/>
<dbReference type="Gene3D" id="3.40.50.300">
    <property type="entry name" value="P-loop containing nucleotide triphosphate hydrolases"/>
    <property type="match status" value="1"/>
</dbReference>
<dbReference type="SUPFAM" id="SSF52540">
    <property type="entry name" value="P-loop containing nucleoside triphosphate hydrolases"/>
    <property type="match status" value="1"/>
</dbReference>
<dbReference type="PATRIC" id="fig|1618569.3.peg.789"/>
<dbReference type="AlphaFoldDB" id="A0A0G0MKN6"/>
<dbReference type="Pfam" id="PF00005">
    <property type="entry name" value="ABC_tran"/>
    <property type="match status" value="1"/>
</dbReference>
<accession>A0A0G0MKN6</accession>
<comment type="similarity">
    <text evidence="1">Belongs to the ABC transporter superfamily.</text>
</comment>
<evidence type="ECO:0000259" key="5">
    <source>
        <dbReference type="PROSITE" id="PS50893"/>
    </source>
</evidence>
<dbReference type="EMBL" id="LBUZ01000036">
    <property type="protein sequence ID" value="KKQ74274.1"/>
    <property type="molecule type" value="Genomic_DNA"/>
</dbReference>
<dbReference type="InterPro" id="IPR027417">
    <property type="entry name" value="P-loop_NTPase"/>
</dbReference>
<sequence length="388" mass="43230">MKAITLKNISKKYSVTGERPILIKSLFLAPKKKEVWALRKVSLEIKGGESIGIIGENGSGKSTLLKLIAGITAYSKGVLKVEGKVGSIIELGAGFHPDFTGKENVYLNGAILGYPKAELDSKFSKIVDFAELNDFIDQPVRTYSSGMVVRLAFSVALFLDPDILLIDEVLAVGDEAFQKKCIDAILSFKRKKTILFVSHNLSHVAHVSDKCLYLEKGRVMAFGNTDKVISLYTRKVMQSKHFLTAKGGRWGTGDVVITSAKLVNRKGTVKNSFYESEEMSLRLTLKFNNNVLNPVIGITVKDQNTKDIFATNTLWKGIDTGEYKKGKRLKVEFSFKENFPEGKYKISPAVASSNLKQFFDWRENLVQYNVERKVISGSLAPKHEIKIF</sequence>
<reference evidence="6 7" key="1">
    <citation type="journal article" date="2015" name="Nature">
        <title>rRNA introns, odd ribosomes, and small enigmatic genomes across a large radiation of phyla.</title>
        <authorList>
            <person name="Brown C.T."/>
            <person name="Hug L.A."/>
            <person name="Thomas B.C."/>
            <person name="Sharon I."/>
            <person name="Castelle C.J."/>
            <person name="Singh A."/>
            <person name="Wilkins M.J."/>
            <person name="Williams K.H."/>
            <person name="Banfield J.F."/>
        </authorList>
    </citation>
    <scope>NUCLEOTIDE SEQUENCE [LARGE SCALE GENOMIC DNA]</scope>
</reference>
<dbReference type="SMART" id="SM00382">
    <property type="entry name" value="AAA"/>
    <property type="match status" value="1"/>
</dbReference>
<dbReference type="InterPro" id="IPR015860">
    <property type="entry name" value="ABC_transpr_TagH-like"/>
</dbReference>
<protein>
    <submittedName>
        <fullName evidence="6">ABC transporter related protein</fullName>
    </submittedName>
</protein>
<evidence type="ECO:0000313" key="6">
    <source>
        <dbReference type="EMBL" id="KKQ74274.1"/>
    </source>
</evidence>
<dbReference type="Proteomes" id="UP000034181">
    <property type="component" value="Unassembled WGS sequence"/>
</dbReference>
<dbReference type="InterPro" id="IPR050683">
    <property type="entry name" value="Bact_Polysacc_Export_ATP-bd"/>
</dbReference>
<dbReference type="GO" id="GO:0140359">
    <property type="term" value="F:ABC-type transporter activity"/>
    <property type="evidence" value="ECO:0007669"/>
    <property type="project" value="InterPro"/>
</dbReference>
<dbReference type="InterPro" id="IPR003439">
    <property type="entry name" value="ABC_transporter-like_ATP-bd"/>
</dbReference>
<dbReference type="InterPro" id="IPR029439">
    <property type="entry name" value="Wzt_C"/>
</dbReference>
<dbReference type="InterPro" id="IPR003593">
    <property type="entry name" value="AAA+_ATPase"/>
</dbReference>
<dbReference type="GO" id="GO:0005524">
    <property type="term" value="F:ATP binding"/>
    <property type="evidence" value="ECO:0007669"/>
    <property type="project" value="UniProtKB-KW"/>
</dbReference>
<dbReference type="CDD" id="cd10147">
    <property type="entry name" value="Wzt_C-like"/>
    <property type="match status" value="1"/>
</dbReference>
<evidence type="ECO:0000256" key="2">
    <source>
        <dbReference type="ARBA" id="ARBA00022448"/>
    </source>
</evidence>